<keyword evidence="1" id="KW-0732">Signal</keyword>
<comment type="caution">
    <text evidence="2">The sequence shown here is derived from an EMBL/GenBank/DDBJ whole genome shotgun (WGS) entry which is preliminary data.</text>
</comment>
<gene>
    <name evidence="2" type="ORF">JTE90_005268</name>
</gene>
<feature type="signal peptide" evidence="1">
    <location>
        <begin position="1"/>
        <end position="23"/>
    </location>
</feature>
<dbReference type="EMBL" id="JAFNEN010000700">
    <property type="protein sequence ID" value="KAG8178375.1"/>
    <property type="molecule type" value="Genomic_DNA"/>
</dbReference>
<protein>
    <submittedName>
        <fullName evidence="2">Uncharacterized protein</fullName>
    </submittedName>
</protein>
<reference evidence="2 3" key="1">
    <citation type="journal article" date="2022" name="Nat. Ecol. Evol.">
        <title>A masculinizing supergene underlies an exaggerated male reproductive morph in a spider.</title>
        <authorList>
            <person name="Hendrickx F."/>
            <person name="De Corte Z."/>
            <person name="Sonet G."/>
            <person name="Van Belleghem S.M."/>
            <person name="Kostlbacher S."/>
            <person name="Vangestel C."/>
        </authorList>
    </citation>
    <scope>NUCLEOTIDE SEQUENCE [LARGE SCALE GENOMIC DNA]</scope>
    <source>
        <strain evidence="2">W744_W776</strain>
    </source>
</reference>
<dbReference type="Proteomes" id="UP000827092">
    <property type="component" value="Unassembled WGS sequence"/>
</dbReference>
<keyword evidence="3" id="KW-1185">Reference proteome</keyword>
<proteinExistence type="predicted"/>
<evidence type="ECO:0000256" key="1">
    <source>
        <dbReference type="SAM" id="SignalP"/>
    </source>
</evidence>
<organism evidence="2 3">
    <name type="scientific">Oedothorax gibbosus</name>
    <dbReference type="NCBI Taxonomy" id="931172"/>
    <lineage>
        <taxon>Eukaryota</taxon>
        <taxon>Metazoa</taxon>
        <taxon>Ecdysozoa</taxon>
        <taxon>Arthropoda</taxon>
        <taxon>Chelicerata</taxon>
        <taxon>Arachnida</taxon>
        <taxon>Araneae</taxon>
        <taxon>Araneomorphae</taxon>
        <taxon>Entelegynae</taxon>
        <taxon>Araneoidea</taxon>
        <taxon>Linyphiidae</taxon>
        <taxon>Erigoninae</taxon>
        <taxon>Oedothorax</taxon>
    </lineage>
</organism>
<evidence type="ECO:0000313" key="3">
    <source>
        <dbReference type="Proteomes" id="UP000827092"/>
    </source>
</evidence>
<dbReference type="AlphaFoldDB" id="A0AAV6U2W1"/>
<sequence length="92" mass="10115">MVSWNRLLIQVLALLMVLTASSSSMGHGGKSIIYRRKGHTNMQGLVTTLLAAGAIAKLLQSDHQHGHDPKVVHHLVKHVFMPVHGGEYHGEY</sequence>
<feature type="chain" id="PRO_5043529401" evidence="1">
    <location>
        <begin position="24"/>
        <end position="92"/>
    </location>
</feature>
<accession>A0AAV6U2W1</accession>
<evidence type="ECO:0000313" key="2">
    <source>
        <dbReference type="EMBL" id="KAG8178375.1"/>
    </source>
</evidence>
<name>A0AAV6U2W1_9ARAC</name>